<dbReference type="PANTHER" id="PTHR31157">
    <property type="entry name" value="SCP DOMAIN-CONTAINING PROTEIN"/>
    <property type="match status" value="1"/>
</dbReference>
<dbReference type="GO" id="GO:0005509">
    <property type="term" value="F:calcium ion binding"/>
    <property type="evidence" value="ECO:0007669"/>
    <property type="project" value="InterPro"/>
</dbReference>
<feature type="region of interest" description="Disordered" evidence="1">
    <location>
        <begin position="199"/>
        <end position="290"/>
    </location>
</feature>
<protein>
    <submittedName>
        <fullName evidence="3">Protein with type I secretion target domain and SCP-like extracellular domain</fullName>
    </submittedName>
</protein>
<dbReference type="RefSeq" id="WP_012164523.1">
    <property type="nucleotide sequence ID" value="NC_009925.1"/>
</dbReference>
<evidence type="ECO:0000256" key="1">
    <source>
        <dbReference type="SAM" id="MobiDB-lite"/>
    </source>
</evidence>
<dbReference type="InterPro" id="IPR035940">
    <property type="entry name" value="CAP_sf"/>
</dbReference>
<feature type="domain" description="SCP" evidence="2">
    <location>
        <begin position="14"/>
        <end position="138"/>
    </location>
</feature>
<dbReference type="SUPFAM" id="SSF55797">
    <property type="entry name" value="PR-1-like"/>
    <property type="match status" value="1"/>
</dbReference>
<gene>
    <name evidence="3" type="ordered locus">AM1_4208</name>
</gene>
<dbReference type="SUPFAM" id="SSF51120">
    <property type="entry name" value="beta-Roll"/>
    <property type="match status" value="2"/>
</dbReference>
<dbReference type="Pfam" id="PF00188">
    <property type="entry name" value="CAP"/>
    <property type="match status" value="1"/>
</dbReference>
<dbReference type="InterPro" id="IPR001343">
    <property type="entry name" value="Hemolysn_Ca-bd"/>
</dbReference>
<dbReference type="KEGG" id="amr:AM1_4208"/>
<dbReference type="InterPro" id="IPR014044">
    <property type="entry name" value="CAP_dom"/>
</dbReference>
<dbReference type="Gene3D" id="2.150.10.10">
    <property type="entry name" value="Serralysin-like metalloprotease, C-terminal"/>
    <property type="match status" value="4"/>
</dbReference>
<sequence>MAILNRDKFDQKILSLVNQERSKAGLNTLSLSQKLDQAADGHSTRMATGDFFSHTDPQTGTSAGDRIEAAGYTGWSTWGENIAAGQTTPEAVFQGWMRSSGHRANILNSSFTHMGLGYHALNNDTGSVNYSHYWTQVFGAGANPGNYVAQTDGQTNPQANSPPSTNTATAGNDLLNGTNKPDKIAGLAGNDTIKGANGADTLSGGNGSDSIYGQAGNDLLNGGEGNDRLKGESGNDLIRGGSGNDYLEGGAGKDRLFGEIGKDRLRGGSNRDTLDGAQGNDSLYGDGDNDRLLGRDGNDRLYGGSGRDKLVGHKGNDTMFGGLGNDSLYGGNGRDVLTGIATTSSTSKSQIDRLKGGPGGDLYILGNQSQSFYDDGRNNTLGKGDYAHIEGFKVAEGDRILLHGSASEYSLGSSPTGTPSGQAIFLKTPGTDELIAVVSGSSNLNLSGSGFNYTS</sequence>
<evidence type="ECO:0000313" key="4">
    <source>
        <dbReference type="Proteomes" id="UP000000268"/>
    </source>
</evidence>
<name>B0CCM6_ACAM1</name>
<dbReference type="CDD" id="cd05379">
    <property type="entry name" value="CAP_bacterial"/>
    <property type="match status" value="1"/>
</dbReference>
<dbReference type="AlphaFoldDB" id="B0CCM6"/>
<evidence type="ECO:0000259" key="2">
    <source>
        <dbReference type="Pfam" id="PF00188"/>
    </source>
</evidence>
<dbReference type="PROSITE" id="PS00330">
    <property type="entry name" value="HEMOLYSIN_CALCIUM"/>
    <property type="match status" value="2"/>
</dbReference>
<dbReference type="PRINTS" id="PR00313">
    <property type="entry name" value="CABNDNGRPT"/>
</dbReference>
<feature type="region of interest" description="Disordered" evidence="1">
    <location>
        <begin position="145"/>
        <end position="183"/>
    </location>
</feature>
<proteinExistence type="predicted"/>
<dbReference type="PANTHER" id="PTHR31157:SF1">
    <property type="entry name" value="SCP DOMAIN-CONTAINING PROTEIN"/>
    <property type="match status" value="1"/>
</dbReference>
<dbReference type="Proteomes" id="UP000000268">
    <property type="component" value="Chromosome"/>
</dbReference>
<evidence type="ECO:0000313" key="3">
    <source>
        <dbReference type="EMBL" id="ABW29188.1"/>
    </source>
</evidence>
<dbReference type="Gene3D" id="3.40.33.10">
    <property type="entry name" value="CAP"/>
    <property type="match status" value="1"/>
</dbReference>
<organism evidence="3 4">
    <name type="scientific">Acaryochloris marina (strain MBIC 11017)</name>
    <dbReference type="NCBI Taxonomy" id="329726"/>
    <lineage>
        <taxon>Bacteria</taxon>
        <taxon>Bacillati</taxon>
        <taxon>Cyanobacteriota</taxon>
        <taxon>Cyanophyceae</taxon>
        <taxon>Acaryochloridales</taxon>
        <taxon>Acaryochloridaceae</taxon>
        <taxon>Acaryochloris</taxon>
    </lineage>
</organism>
<feature type="compositionally biased region" description="Basic and acidic residues" evidence="1">
    <location>
        <begin position="251"/>
        <end position="266"/>
    </location>
</feature>
<dbReference type="Pfam" id="PF00353">
    <property type="entry name" value="HemolysinCabind"/>
    <property type="match status" value="4"/>
</dbReference>
<dbReference type="eggNOG" id="COG2340">
    <property type="taxonomic scope" value="Bacteria"/>
</dbReference>
<dbReference type="EMBL" id="CP000828">
    <property type="protein sequence ID" value="ABW29188.1"/>
    <property type="molecule type" value="Genomic_DNA"/>
</dbReference>
<dbReference type="eggNOG" id="COG2931">
    <property type="taxonomic scope" value="Bacteria"/>
</dbReference>
<dbReference type="STRING" id="329726.AM1_4208"/>
<reference evidence="3 4" key="1">
    <citation type="journal article" date="2008" name="Proc. Natl. Acad. Sci. U.S.A.">
        <title>Niche adaptation and genome expansion in the chlorophyll d-producing cyanobacterium Acaryochloris marina.</title>
        <authorList>
            <person name="Swingley W.D."/>
            <person name="Chen M."/>
            <person name="Cheung P.C."/>
            <person name="Conrad A.L."/>
            <person name="Dejesa L.C."/>
            <person name="Hao J."/>
            <person name="Honchak B.M."/>
            <person name="Karbach L.E."/>
            <person name="Kurdoglu A."/>
            <person name="Lahiri S."/>
            <person name="Mastrian S.D."/>
            <person name="Miyashita H."/>
            <person name="Page L."/>
            <person name="Ramakrishna P."/>
            <person name="Satoh S."/>
            <person name="Sattley W.M."/>
            <person name="Shimada Y."/>
            <person name="Taylor H.L."/>
            <person name="Tomo T."/>
            <person name="Tsuchiya T."/>
            <person name="Wang Z.T."/>
            <person name="Raymond J."/>
            <person name="Mimuro M."/>
            <person name="Blankenship R.E."/>
            <person name="Touchman J.W."/>
        </authorList>
    </citation>
    <scope>NUCLEOTIDE SEQUENCE [LARGE SCALE GENOMIC DNA]</scope>
    <source>
        <strain evidence="4">MBIC 11017</strain>
    </source>
</reference>
<dbReference type="HOGENOM" id="CLU_049309_0_0_3"/>
<keyword evidence="4" id="KW-1185">Reference proteome</keyword>
<feature type="compositionally biased region" description="Polar residues" evidence="1">
    <location>
        <begin position="148"/>
        <end position="179"/>
    </location>
</feature>
<dbReference type="InterPro" id="IPR018511">
    <property type="entry name" value="Hemolysin-typ_Ca-bd_CS"/>
</dbReference>
<accession>B0CCM6</accession>
<dbReference type="InterPro" id="IPR011049">
    <property type="entry name" value="Serralysin-like_metalloprot_C"/>
</dbReference>